<evidence type="ECO:0000313" key="3">
    <source>
        <dbReference type="RefSeq" id="XP_058981633.1"/>
    </source>
</evidence>
<feature type="chain" id="PRO_5045075394" evidence="1">
    <location>
        <begin position="23"/>
        <end position="189"/>
    </location>
</feature>
<evidence type="ECO:0000256" key="1">
    <source>
        <dbReference type="SAM" id="SignalP"/>
    </source>
</evidence>
<protein>
    <submittedName>
        <fullName evidence="3">Uncharacterized protein LOC131803862 isoform X1</fullName>
    </submittedName>
</protein>
<keyword evidence="1" id="KW-0732">Signal</keyword>
<reference evidence="3" key="1">
    <citation type="submission" date="2025-08" db="UniProtKB">
        <authorList>
            <consortium name="RefSeq"/>
        </authorList>
    </citation>
    <scope>IDENTIFICATION</scope>
    <source>
        <strain evidence="3">Aabys</strain>
        <tissue evidence="3">Whole body</tissue>
    </source>
</reference>
<dbReference type="GeneID" id="131803862"/>
<gene>
    <name evidence="3" type="primary">LOC131803862</name>
</gene>
<accession>A0ABM3V776</accession>
<organism evidence="2 3">
    <name type="scientific">Musca domestica</name>
    <name type="common">House fly</name>
    <dbReference type="NCBI Taxonomy" id="7370"/>
    <lineage>
        <taxon>Eukaryota</taxon>
        <taxon>Metazoa</taxon>
        <taxon>Ecdysozoa</taxon>
        <taxon>Arthropoda</taxon>
        <taxon>Hexapoda</taxon>
        <taxon>Insecta</taxon>
        <taxon>Pterygota</taxon>
        <taxon>Neoptera</taxon>
        <taxon>Endopterygota</taxon>
        <taxon>Diptera</taxon>
        <taxon>Brachycera</taxon>
        <taxon>Muscomorpha</taxon>
        <taxon>Muscoidea</taxon>
        <taxon>Muscidae</taxon>
        <taxon>Musca</taxon>
    </lineage>
</organism>
<proteinExistence type="predicted"/>
<sequence length="189" mass="22186">MSIQNSFIFIILLLGCHERILAISVSKFSSYIDEDFPTNSISDENLKQGLSDLSLDDLRVLNKLIDLEKKLYDDYDYDSSYNRNTDKDQHINPDVISYPDLYDATEEEAEQKTMKTDNNLLNYDLIDKSRDDTPIELDDQYQRTKREEQANEAYIQQLHESFPRDTDESDDLNLNNFPSLKELVRVKRN</sequence>
<keyword evidence="2" id="KW-1185">Reference proteome</keyword>
<dbReference type="RefSeq" id="XP_058981633.1">
    <property type="nucleotide sequence ID" value="XM_059125650.1"/>
</dbReference>
<feature type="signal peptide" evidence="1">
    <location>
        <begin position="1"/>
        <end position="22"/>
    </location>
</feature>
<name>A0ABM3V776_MUSDO</name>
<evidence type="ECO:0000313" key="2">
    <source>
        <dbReference type="Proteomes" id="UP001652621"/>
    </source>
</evidence>
<dbReference type="Proteomes" id="UP001652621">
    <property type="component" value="Unplaced"/>
</dbReference>